<dbReference type="Pfam" id="PF00172">
    <property type="entry name" value="Zn_clus"/>
    <property type="match status" value="1"/>
</dbReference>
<dbReference type="Gene3D" id="4.10.240.10">
    <property type="entry name" value="Zn(2)-C6 fungal-type DNA-binding domain"/>
    <property type="match status" value="1"/>
</dbReference>
<dbReference type="PROSITE" id="PS50048">
    <property type="entry name" value="ZN2_CY6_FUNGAL_2"/>
    <property type="match status" value="1"/>
</dbReference>
<dbReference type="CDD" id="cd00067">
    <property type="entry name" value="GAL4"/>
    <property type="match status" value="1"/>
</dbReference>
<keyword evidence="3" id="KW-0238">DNA-binding</keyword>
<dbReference type="InterPro" id="IPR001138">
    <property type="entry name" value="Zn2Cys6_DnaBD"/>
</dbReference>
<dbReference type="GO" id="GO:0001080">
    <property type="term" value="P:nitrogen catabolite activation of transcription from RNA polymerase II promoter"/>
    <property type="evidence" value="ECO:0007669"/>
    <property type="project" value="TreeGrafter"/>
</dbReference>
<evidence type="ECO:0000256" key="2">
    <source>
        <dbReference type="ARBA" id="ARBA00023015"/>
    </source>
</evidence>
<dbReference type="VEuPathDB" id="FungiDB:AAP_04898"/>
<dbReference type="SMART" id="SM00906">
    <property type="entry name" value="Fungal_trans"/>
    <property type="match status" value="1"/>
</dbReference>
<keyword evidence="4" id="KW-0804">Transcription</keyword>
<feature type="region of interest" description="Disordered" evidence="6">
    <location>
        <begin position="623"/>
        <end position="646"/>
    </location>
</feature>
<dbReference type="InterPro" id="IPR050797">
    <property type="entry name" value="Carb_Metab_Trans_Reg"/>
</dbReference>
<dbReference type="Proteomes" id="UP000242877">
    <property type="component" value="Unassembled WGS sequence"/>
</dbReference>
<dbReference type="GO" id="GO:0006351">
    <property type="term" value="P:DNA-templated transcription"/>
    <property type="evidence" value="ECO:0007669"/>
    <property type="project" value="InterPro"/>
</dbReference>
<evidence type="ECO:0000256" key="4">
    <source>
        <dbReference type="ARBA" id="ARBA00023163"/>
    </source>
</evidence>
<feature type="region of interest" description="Disordered" evidence="6">
    <location>
        <begin position="66"/>
        <end position="148"/>
    </location>
</feature>
<dbReference type="GO" id="GO:0000981">
    <property type="term" value="F:DNA-binding transcription factor activity, RNA polymerase II-specific"/>
    <property type="evidence" value="ECO:0007669"/>
    <property type="project" value="InterPro"/>
</dbReference>
<feature type="compositionally biased region" description="Low complexity" evidence="6">
    <location>
        <begin position="70"/>
        <end position="90"/>
    </location>
</feature>
<name>A0A167W9X1_9EURO</name>
<evidence type="ECO:0000256" key="3">
    <source>
        <dbReference type="ARBA" id="ARBA00023125"/>
    </source>
</evidence>
<proteinExistence type="predicted"/>
<dbReference type="GO" id="GO:0003677">
    <property type="term" value="F:DNA binding"/>
    <property type="evidence" value="ECO:0007669"/>
    <property type="project" value="UniProtKB-KW"/>
</dbReference>
<dbReference type="InterPro" id="IPR036864">
    <property type="entry name" value="Zn2-C6_fun-type_DNA-bd_sf"/>
</dbReference>
<dbReference type="Pfam" id="PF04082">
    <property type="entry name" value="Fungal_trans"/>
    <property type="match status" value="1"/>
</dbReference>
<dbReference type="InterPro" id="IPR007219">
    <property type="entry name" value="XnlR_reg_dom"/>
</dbReference>
<accession>A0A167W9X1</accession>
<reference evidence="8 9" key="1">
    <citation type="journal article" date="2016" name="Genome Biol. Evol.">
        <title>Divergent and convergent evolution of fungal pathogenicity.</title>
        <authorList>
            <person name="Shang Y."/>
            <person name="Xiao G."/>
            <person name="Zheng P."/>
            <person name="Cen K."/>
            <person name="Zhan S."/>
            <person name="Wang C."/>
        </authorList>
    </citation>
    <scope>NUCLEOTIDE SEQUENCE [LARGE SCALE GENOMIC DNA]</scope>
    <source>
        <strain evidence="8 9">ARSEF 7405</strain>
    </source>
</reference>
<feature type="compositionally biased region" description="Polar residues" evidence="6">
    <location>
        <begin position="1"/>
        <end position="12"/>
    </location>
</feature>
<evidence type="ECO:0000256" key="1">
    <source>
        <dbReference type="ARBA" id="ARBA00022723"/>
    </source>
</evidence>
<dbReference type="EMBL" id="AZGZ01000025">
    <property type="protein sequence ID" value="KZZ88575.1"/>
    <property type="molecule type" value="Genomic_DNA"/>
</dbReference>
<keyword evidence="1" id="KW-0479">Metal-binding</keyword>
<dbReference type="CDD" id="cd12148">
    <property type="entry name" value="fungal_TF_MHR"/>
    <property type="match status" value="1"/>
</dbReference>
<dbReference type="PANTHER" id="PTHR31668:SF10">
    <property type="entry name" value="ZN(II)2CYS6 TRANSCRIPTION FACTOR (EUROFUNG)"/>
    <property type="match status" value="1"/>
</dbReference>
<protein>
    <submittedName>
        <fullName evidence="8">Transcription factor</fullName>
    </submittedName>
</protein>
<dbReference type="GO" id="GO:0005634">
    <property type="term" value="C:nucleus"/>
    <property type="evidence" value="ECO:0007669"/>
    <property type="project" value="TreeGrafter"/>
</dbReference>
<keyword evidence="9" id="KW-1185">Reference proteome</keyword>
<evidence type="ECO:0000313" key="9">
    <source>
        <dbReference type="Proteomes" id="UP000242877"/>
    </source>
</evidence>
<feature type="domain" description="Zn(2)-C6 fungal-type" evidence="7">
    <location>
        <begin position="31"/>
        <end position="63"/>
    </location>
</feature>
<gene>
    <name evidence="8" type="ORF">AAP_04898</name>
</gene>
<sequence>MAVSQVSSTRSTHAPILNAGSRPYRSHKIRACDFCRRRKSRCTVDLPGQACLLCRLQGLDCHYGEDRSKSTANTTRSSSSSNLSPAVSPTNVRAEPNYNSATTSIARKRRRDDSLYPHSDAGPDTSRRRYGNEEPDSENHRRGLEDSFSESVQIVGPVAAEDVHVIERYLPSSQISRPAPDTKAGFKVYSNDPRKPVLYTTIPRRRQGLRQNGIFGENQKEILEQILGPFCPDLTKIFLDRINDSFPILDENQFLESYESGNVPPPLCCQVYAMALVYWNHSHILTAHPKPDIRYAVNLAVAALHEEFSAPGLSTVSTALIDLTGRPIFSMTGNAINSGRVVALAHCLGLNRDPSNWKLSQSEKNNRIRLWWGVVIHDRWASYGHGVPPQICKNQSDVPLPTVSNLVPANNSTSQKVQRAQCYIELCRLTEFLGDLLPLVYGLQSRPQGEASKLLRKIRAGLDSWEDELPSWLRPSLADPNDPVSGSSSLHLGFLALRMLVARLEYQEVNNSDGLENADARRHFQNECRKAAEEIVHFMVSLKRPHFREFWLTYSAYHLTSTATLLVRCALETTDPEVARQCMAKVDLLCKTLRATRIENDWDLADMCIDHCEKILSKQPGINVTSESTKSNDSLTNAGTDATTGDRLEAQIGTDDGAQEPIFDPSTIMCPETLTHNEIVDDMMSISGTFGTMNGLPFDMTGIWGISGWQGGNTF</sequence>
<keyword evidence="5" id="KW-0539">Nucleus</keyword>
<evidence type="ECO:0000256" key="6">
    <source>
        <dbReference type="SAM" id="MobiDB-lite"/>
    </source>
</evidence>
<feature type="compositionally biased region" description="Basic and acidic residues" evidence="6">
    <location>
        <begin position="125"/>
        <end position="145"/>
    </location>
</feature>
<dbReference type="SMART" id="SM00066">
    <property type="entry name" value="GAL4"/>
    <property type="match status" value="1"/>
</dbReference>
<dbReference type="GO" id="GO:0008270">
    <property type="term" value="F:zinc ion binding"/>
    <property type="evidence" value="ECO:0007669"/>
    <property type="project" value="InterPro"/>
</dbReference>
<dbReference type="PANTHER" id="PTHR31668">
    <property type="entry name" value="GLUCOSE TRANSPORT TRANSCRIPTION REGULATOR RGT1-RELATED-RELATED"/>
    <property type="match status" value="1"/>
</dbReference>
<evidence type="ECO:0000313" key="8">
    <source>
        <dbReference type="EMBL" id="KZZ88575.1"/>
    </source>
</evidence>
<keyword evidence="2" id="KW-0805">Transcription regulation</keyword>
<comment type="caution">
    <text evidence="8">The sequence shown here is derived from an EMBL/GenBank/DDBJ whole genome shotgun (WGS) entry which is preliminary data.</text>
</comment>
<evidence type="ECO:0000259" key="7">
    <source>
        <dbReference type="PROSITE" id="PS50048"/>
    </source>
</evidence>
<evidence type="ECO:0000256" key="5">
    <source>
        <dbReference type="ARBA" id="ARBA00023242"/>
    </source>
</evidence>
<dbReference type="PROSITE" id="PS00463">
    <property type="entry name" value="ZN2_CY6_FUNGAL_1"/>
    <property type="match status" value="1"/>
</dbReference>
<dbReference type="AlphaFoldDB" id="A0A167W9X1"/>
<feature type="compositionally biased region" description="Polar residues" evidence="6">
    <location>
        <begin position="623"/>
        <end position="643"/>
    </location>
</feature>
<dbReference type="SUPFAM" id="SSF57701">
    <property type="entry name" value="Zn2/Cys6 DNA-binding domain"/>
    <property type="match status" value="1"/>
</dbReference>
<feature type="region of interest" description="Disordered" evidence="6">
    <location>
        <begin position="1"/>
        <end position="20"/>
    </location>
</feature>
<organism evidence="8 9">
    <name type="scientific">Ascosphaera apis ARSEF 7405</name>
    <dbReference type="NCBI Taxonomy" id="392613"/>
    <lineage>
        <taxon>Eukaryota</taxon>
        <taxon>Fungi</taxon>
        <taxon>Dikarya</taxon>
        <taxon>Ascomycota</taxon>
        <taxon>Pezizomycotina</taxon>
        <taxon>Eurotiomycetes</taxon>
        <taxon>Eurotiomycetidae</taxon>
        <taxon>Onygenales</taxon>
        <taxon>Ascosphaeraceae</taxon>
        <taxon>Ascosphaera</taxon>
    </lineage>
</organism>
<dbReference type="OrthoDB" id="3034343at2759"/>